<evidence type="ECO:0000259" key="2">
    <source>
        <dbReference type="Pfam" id="PF01757"/>
    </source>
</evidence>
<feature type="transmembrane region" description="Helical" evidence="1">
    <location>
        <begin position="201"/>
        <end position="221"/>
    </location>
</feature>
<sequence length="353" mass="38636">MADALKRENNNADLLRLIAACAVIWGHAYGLTGSSVQEPVSRLLGFDYSGSLAVKFFFFVSGLLVTNSWISNPSAVRFVCARAFRILPALVMSAAICLLILGPLLTELPRRVYFSNTWIYWHIFTKPAMGYLLPGALLHNPNPVANGVLWTIPYELAMYGLLLCAGVCGLLRLKWLASATLVAIIVLFIARPETVTALGFIYTYDAGLLPAFFAAGALFALHKDRVVINGAVVAGLVLTAFVLKGSPAFRYCFYAAFLMTALWIMTLRLVRQIHLGGDYSYGVYLFGWPVQQTIIAVFPKLGLAANQALSIVIALAIAAVSWHIVERRFIRIGHRVPDRIGALSVTRPNTPCT</sequence>
<organism evidence="3 4">
    <name type="scientific">Paraburkholderia caledonica</name>
    <dbReference type="NCBI Taxonomy" id="134536"/>
    <lineage>
        <taxon>Bacteria</taxon>
        <taxon>Pseudomonadati</taxon>
        <taxon>Pseudomonadota</taxon>
        <taxon>Betaproteobacteria</taxon>
        <taxon>Burkholderiales</taxon>
        <taxon>Burkholderiaceae</taxon>
        <taxon>Paraburkholderia</taxon>
    </lineage>
</organism>
<accession>A0ABU1L289</accession>
<proteinExistence type="predicted"/>
<dbReference type="InterPro" id="IPR050879">
    <property type="entry name" value="Acyltransferase_3"/>
</dbReference>
<dbReference type="EMBL" id="JAVDQN010000003">
    <property type="protein sequence ID" value="MDR6377328.1"/>
    <property type="molecule type" value="Genomic_DNA"/>
</dbReference>
<feature type="transmembrane region" description="Helical" evidence="1">
    <location>
        <begin position="226"/>
        <end position="242"/>
    </location>
</feature>
<feature type="transmembrane region" description="Helical" evidence="1">
    <location>
        <begin position="52"/>
        <end position="71"/>
    </location>
</feature>
<keyword evidence="1" id="KW-0472">Membrane</keyword>
<dbReference type="PANTHER" id="PTHR23028">
    <property type="entry name" value="ACETYLTRANSFERASE"/>
    <property type="match status" value="1"/>
</dbReference>
<keyword evidence="1" id="KW-1133">Transmembrane helix</keyword>
<keyword evidence="4" id="KW-1185">Reference proteome</keyword>
<feature type="domain" description="Acyltransferase 3" evidence="2">
    <location>
        <begin position="10"/>
        <end position="320"/>
    </location>
</feature>
<dbReference type="InterPro" id="IPR002656">
    <property type="entry name" value="Acyl_transf_3_dom"/>
</dbReference>
<feature type="transmembrane region" description="Helical" evidence="1">
    <location>
        <begin position="159"/>
        <end position="189"/>
    </location>
</feature>
<evidence type="ECO:0000256" key="1">
    <source>
        <dbReference type="SAM" id="Phobius"/>
    </source>
</evidence>
<protein>
    <submittedName>
        <fullName evidence="3">Peptidoglycan/LPS O-acetylase OafA/YrhL</fullName>
    </submittedName>
</protein>
<gene>
    <name evidence="3" type="ORF">J2776_004028</name>
</gene>
<feature type="transmembrane region" description="Helical" evidence="1">
    <location>
        <begin position="83"/>
        <end position="106"/>
    </location>
</feature>
<dbReference type="PANTHER" id="PTHR23028:SF53">
    <property type="entry name" value="ACYL_TRANSF_3 DOMAIN-CONTAINING PROTEIN"/>
    <property type="match status" value="1"/>
</dbReference>
<feature type="transmembrane region" description="Helical" evidence="1">
    <location>
        <begin position="14"/>
        <end position="32"/>
    </location>
</feature>
<evidence type="ECO:0000313" key="3">
    <source>
        <dbReference type="EMBL" id="MDR6377328.1"/>
    </source>
</evidence>
<feature type="transmembrane region" description="Helical" evidence="1">
    <location>
        <begin position="304"/>
        <end position="325"/>
    </location>
</feature>
<feature type="transmembrane region" description="Helical" evidence="1">
    <location>
        <begin position="279"/>
        <end position="298"/>
    </location>
</feature>
<dbReference type="Pfam" id="PF01757">
    <property type="entry name" value="Acyl_transf_3"/>
    <property type="match status" value="1"/>
</dbReference>
<name>A0ABU1L289_9BURK</name>
<feature type="transmembrane region" description="Helical" evidence="1">
    <location>
        <begin position="248"/>
        <end position="267"/>
    </location>
</feature>
<dbReference type="RefSeq" id="WP_310067865.1">
    <property type="nucleotide sequence ID" value="NZ_JAVDQN010000003.1"/>
</dbReference>
<dbReference type="Proteomes" id="UP001185254">
    <property type="component" value="Unassembled WGS sequence"/>
</dbReference>
<reference evidence="3 4" key="1">
    <citation type="submission" date="2023-07" db="EMBL/GenBank/DDBJ databases">
        <title>Sorghum-associated microbial communities from plants grown in Nebraska, USA.</title>
        <authorList>
            <person name="Schachtman D."/>
        </authorList>
    </citation>
    <scope>NUCLEOTIDE SEQUENCE [LARGE SCALE GENOMIC DNA]</scope>
    <source>
        <strain evidence="3 4">DS1039</strain>
    </source>
</reference>
<evidence type="ECO:0000313" key="4">
    <source>
        <dbReference type="Proteomes" id="UP001185254"/>
    </source>
</evidence>
<comment type="caution">
    <text evidence="3">The sequence shown here is derived from an EMBL/GenBank/DDBJ whole genome shotgun (WGS) entry which is preliminary data.</text>
</comment>
<keyword evidence="1" id="KW-0812">Transmembrane</keyword>